<dbReference type="Gene3D" id="1.10.10.10">
    <property type="entry name" value="Winged helix-like DNA-binding domain superfamily/Winged helix DNA-binding domain"/>
    <property type="match status" value="1"/>
</dbReference>
<comment type="caution">
    <text evidence="2">The sequence shown here is derived from an EMBL/GenBank/DDBJ whole genome shotgun (WGS) entry which is preliminary data.</text>
</comment>
<gene>
    <name evidence="2" type="ORF">ACFL27_21605</name>
</gene>
<dbReference type="NCBIfam" id="TIGR00738">
    <property type="entry name" value="rrf2_super"/>
    <property type="match status" value="1"/>
</dbReference>
<evidence type="ECO:0000313" key="3">
    <source>
        <dbReference type="Proteomes" id="UP001594351"/>
    </source>
</evidence>
<name>A0ABV6Z2W6_UNCC1</name>
<keyword evidence="1" id="KW-0238">DNA-binding</keyword>
<keyword evidence="3" id="KW-1185">Reference proteome</keyword>
<dbReference type="PANTHER" id="PTHR33221:SF5">
    <property type="entry name" value="HTH-TYPE TRANSCRIPTIONAL REGULATOR ISCR"/>
    <property type="match status" value="1"/>
</dbReference>
<dbReference type="Pfam" id="PF02082">
    <property type="entry name" value="Rrf2"/>
    <property type="match status" value="1"/>
</dbReference>
<dbReference type="InterPro" id="IPR036390">
    <property type="entry name" value="WH_DNA-bd_sf"/>
</dbReference>
<dbReference type="InterPro" id="IPR030489">
    <property type="entry name" value="TR_Rrf2-type_CS"/>
</dbReference>
<reference evidence="2 3" key="1">
    <citation type="submission" date="2024-09" db="EMBL/GenBank/DDBJ databases">
        <title>Laminarin stimulates single cell rates of sulfate reduction while oxygen inhibits transcriptomic activity in coastal marine sediment.</title>
        <authorList>
            <person name="Lindsay M."/>
            <person name="Orcutt B."/>
            <person name="Emerson D."/>
            <person name="Stepanauskas R."/>
            <person name="D'Angelo T."/>
        </authorList>
    </citation>
    <scope>NUCLEOTIDE SEQUENCE [LARGE SCALE GENOMIC DNA]</scope>
    <source>
        <strain evidence="2">SAG AM-311-K15</strain>
    </source>
</reference>
<dbReference type="EMBL" id="JBHPBY010000369">
    <property type="protein sequence ID" value="MFC1852802.1"/>
    <property type="molecule type" value="Genomic_DNA"/>
</dbReference>
<protein>
    <submittedName>
        <fullName evidence="2">RrF2 family transcriptional regulator</fullName>
    </submittedName>
</protein>
<accession>A0ABV6Z2W6</accession>
<dbReference type="PROSITE" id="PS51197">
    <property type="entry name" value="HTH_RRF2_2"/>
    <property type="match status" value="1"/>
</dbReference>
<sequence>MKKFMVISTLSNVSGPLLMAFKISTRARYSLRLMLEIAKVSEDSKHIDLGSISQNTKISRRYLEQLVILLKNASLVKSVAGRHGGYTLSKSADQITLGDIVEATIGQVAITDCTMNPEVCENSSTCQSRLVWLLINDQIRQILFGLTLAQLNNCEHKEQLLQNILLLQSASNNGIQGDILEQDKNCLTNSSSVQ</sequence>
<proteinExistence type="predicted"/>
<dbReference type="PROSITE" id="PS01332">
    <property type="entry name" value="HTH_RRF2_1"/>
    <property type="match status" value="1"/>
</dbReference>
<dbReference type="InterPro" id="IPR036388">
    <property type="entry name" value="WH-like_DNA-bd_sf"/>
</dbReference>
<dbReference type="PANTHER" id="PTHR33221">
    <property type="entry name" value="WINGED HELIX-TURN-HELIX TRANSCRIPTIONAL REGULATOR, RRF2 FAMILY"/>
    <property type="match status" value="1"/>
</dbReference>
<organism evidence="2 3">
    <name type="scientific">candidate division CSSED10-310 bacterium</name>
    <dbReference type="NCBI Taxonomy" id="2855610"/>
    <lineage>
        <taxon>Bacteria</taxon>
        <taxon>Bacteria division CSSED10-310</taxon>
    </lineage>
</organism>
<dbReference type="SUPFAM" id="SSF46785">
    <property type="entry name" value="Winged helix' DNA-binding domain"/>
    <property type="match status" value="1"/>
</dbReference>
<dbReference type="InterPro" id="IPR000944">
    <property type="entry name" value="Tscrpt_reg_Rrf2"/>
</dbReference>
<dbReference type="Proteomes" id="UP001594351">
    <property type="component" value="Unassembled WGS sequence"/>
</dbReference>
<evidence type="ECO:0000313" key="2">
    <source>
        <dbReference type="EMBL" id="MFC1852802.1"/>
    </source>
</evidence>
<evidence type="ECO:0000256" key="1">
    <source>
        <dbReference type="ARBA" id="ARBA00023125"/>
    </source>
</evidence>